<dbReference type="InterPro" id="IPR036259">
    <property type="entry name" value="MFS_trans_sf"/>
</dbReference>
<dbReference type="PRINTS" id="PR01036">
    <property type="entry name" value="TCRTETB"/>
</dbReference>
<accession>A0ABW2PAF1</accession>
<evidence type="ECO:0000313" key="7">
    <source>
        <dbReference type="EMBL" id="MFC7384698.1"/>
    </source>
</evidence>
<keyword evidence="3 5" id="KW-1133">Transmembrane helix</keyword>
<comment type="subcellular location">
    <subcellularLocation>
        <location evidence="1">Cell membrane</location>
        <topology evidence="1">Multi-pass membrane protein</topology>
    </subcellularLocation>
</comment>
<evidence type="ECO:0000256" key="4">
    <source>
        <dbReference type="ARBA" id="ARBA00023136"/>
    </source>
</evidence>
<proteinExistence type="predicted"/>
<reference evidence="8" key="1">
    <citation type="journal article" date="2019" name="Int. J. Syst. Evol. Microbiol.">
        <title>The Global Catalogue of Microorganisms (GCM) 10K type strain sequencing project: providing services to taxonomists for standard genome sequencing and annotation.</title>
        <authorList>
            <consortium name="The Broad Institute Genomics Platform"/>
            <consortium name="The Broad Institute Genome Sequencing Center for Infectious Disease"/>
            <person name="Wu L."/>
            <person name="Ma J."/>
        </authorList>
    </citation>
    <scope>NUCLEOTIDE SEQUENCE [LARGE SCALE GENOMIC DNA]</scope>
    <source>
        <strain evidence="8">CECT 7649</strain>
    </source>
</reference>
<dbReference type="CDD" id="cd17321">
    <property type="entry name" value="MFS_MMR_MDR_like"/>
    <property type="match status" value="1"/>
</dbReference>
<feature type="transmembrane region" description="Helical" evidence="5">
    <location>
        <begin position="115"/>
        <end position="136"/>
    </location>
</feature>
<dbReference type="PANTHER" id="PTHR42718">
    <property type="entry name" value="MAJOR FACILITATOR SUPERFAMILY MULTIDRUG TRANSPORTER MFSC"/>
    <property type="match status" value="1"/>
</dbReference>
<feature type="transmembrane region" description="Helical" evidence="5">
    <location>
        <begin position="58"/>
        <end position="78"/>
    </location>
</feature>
<dbReference type="RefSeq" id="WP_380828519.1">
    <property type="nucleotide sequence ID" value="NZ_JBHTCG010000013.1"/>
</dbReference>
<feature type="domain" description="Major facilitator superfamily (MFS) profile" evidence="6">
    <location>
        <begin position="24"/>
        <end position="483"/>
    </location>
</feature>
<keyword evidence="8" id="KW-1185">Reference proteome</keyword>
<feature type="transmembrane region" description="Helical" evidence="5">
    <location>
        <begin position="242"/>
        <end position="261"/>
    </location>
</feature>
<dbReference type="PANTHER" id="PTHR42718:SF39">
    <property type="entry name" value="ACTINORHODIN TRANSPORTER-RELATED"/>
    <property type="match status" value="1"/>
</dbReference>
<evidence type="ECO:0000256" key="1">
    <source>
        <dbReference type="ARBA" id="ARBA00004651"/>
    </source>
</evidence>
<feature type="transmembrane region" description="Helical" evidence="5">
    <location>
        <begin position="273"/>
        <end position="298"/>
    </location>
</feature>
<comment type="caution">
    <text evidence="7">The sequence shown here is derived from an EMBL/GenBank/DDBJ whole genome shotgun (WGS) entry which is preliminary data.</text>
</comment>
<dbReference type="PROSITE" id="PS50850">
    <property type="entry name" value="MFS"/>
    <property type="match status" value="1"/>
</dbReference>
<evidence type="ECO:0000256" key="5">
    <source>
        <dbReference type="SAM" id="Phobius"/>
    </source>
</evidence>
<dbReference type="EMBL" id="JBHTCG010000013">
    <property type="protein sequence ID" value="MFC7384698.1"/>
    <property type="molecule type" value="Genomic_DNA"/>
</dbReference>
<name>A0ABW2PAF1_9ACTN</name>
<protein>
    <submittedName>
        <fullName evidence="7">MFS transporter</fullName>
    </submittedName>
</protein>
<dbReference type="Gene3D" id="1.20.1250.20">
    <property type="entry name" value="MFS general substrate transporter like domains"/>
    <property type="match status" value="1"/>
</dbReference>
<dbReference type="SUPFAM" id="SSF103473">
    <property type="entry name" value="MFS general substrate transporter"/>
    <property type="match status" value="1"/>
</dbReference>
<evidence type="ECO:0000313" key="8">
    <source>
        <dbReference type="Proteomes" id="UP001596496"/>
    </source>
</evidence>
<feature type="transmembrane region" description="Helical" evidence="5">
    <location>
        <begin position="414"/>
        <end position="436"/>
    </location>
</feature>
<feature type="transmembrane region" description="Helical" evidence="5">
    <location>
        <begin position="345"/>
        <end position="365"/>
    </location>
</feature>
<evidence type="ECO:0000259" key="6">
    <source>
        <dbReference type="PROSITE" id="PS50850"/>
    </source>
</evidence>
<keyword evidence="2 5" id="KW-0812">Transmembrane</keyword>
<dbReference type="Pfam" id="PF07690">
    <property type="entry name" value="MFS_1"/>
    <property type="match status" value="1"/>
</dbReference>
<feature type="transmembrane region" description="Helical" evidence="5">
    <location>
        <begin position="90"/>
        <end position="109"/>
    </location>
</feature>
<sequence>MVSPDVRTRPAGSADRRGGRLWLMLAVLLLGQFMGLLDVTIVNVALPSIGADLHASGASLQLVAGGYTVAYAMLLITGARLGDLHGRRRMYLLGAIVFTLASLVCGIAPDGATLVIARSVQGAGAAVMVPQIMSVIQTRFQGAARAKALSAYGVVLSVGALAGLVLGGVLVEANLAGASWRPVFLVNVPLGILLVALVPRLVPADEPRGTRRLDFAGLAVAVPAVVLVVLPLVLGHETGRPAWTFGCVAAGIVLAGVFVLVERGVAARGGDPLLDLAVLRAPGTASGIGTLICMQVAYGGLMFTLALHLQQGLGDGALRAGLTFAPLAGVFGVAGFFWRRLPARVHHLLPPAGMVISALAYLGIAAGLQDGTQGGPLMWTALVVCGAGMGLTLSPLLSQALVHVPPARAADASGLLTTTMQLGQVVGVAVFGAVYLSQATPLPSLPPLREHVSAHAMSTAAGWMAVLSLAGVIGGIALARTVRRATRLDATG</sequence>
<feature type="transmembrane region" description="Helical" evidence="5">
    <location>
        <begin position="21"/>
        <end position="46"/>
    </location>
</feature>
<feature type="transmembrane region" description="Helical" evidence="5">
    <location>
        <begin position="318"/>
        <end position="338"/>
    </location>
</feature>
<organism evidence="7 8">
    <name type="scientific">Sphaerisporangium rhizosphaerae</name>
    <dbReference type="NCBI Taxonomy" id="2269375"/>
    <lineage>
        <taxon>Bacteria</taxon>
        <taxon>Bacillati</taxon>
        <taxon>Actinomycetota</taxon>
        <taxon>Actinomycetes</taxon>
        <taxon>Streptosporangiales</taxon>
        <taxon>Streptosporangiaceae</taxon>
        <taxon>Sphaerisporangium</taxon>
    </lineage>
</organism>
<dbReference type="Gene3D" id="1.20.1720.10">
    <property type="entry name" value="Multidrug resistance protein D"/>
    <property type="match status" value="1"/>
</dbReference>
<feature type="transmembrane region" description="Helical" evidence="5">
    <location>
        <begin position="215"/>
        <end position="236"/>
    </location>
</feature>
<evidence type="ECO:0000256" key="2">
    <source>
        <dbReference type="ARBA" id="ARBA00022692"/>
    </source>
</evidence>
<dbReference type="InterPro" id="IPR011701">
    <property type="entry name" value="MFS"/>
</dbReference>
<feature type="transmembrane region" description="Helical" evidence="5">
    <location>
        <begin position="148"/>
        <end position="171"/>
    </location>
</feature>
<feature type="transmembrane region" description="Helical" evidence="5">
    <location>
        <begin position="183"/>
        <end position="203"/>
    </location>
</feature>
<evidence type="ECO:0000256" key="3">
    <source>
        <dbReference type="ARBA" id="ARBA00022989"/>
    </source>
</evidence>
<dbReference type="Proteomes" id="UP001596496">
    <property type="component" value="Unassembled WGS sequence"/>
</dbReference>
<dbReference type="InterPro" id="IPR020846">
    <property type="entry name" value="MFS_dom"/>
</dbReference>
<feature type="transmembrane region" description="Helical" evidence="5">
    <location>
        <begin position="377"/>
        <end position="402"/>
    </location>
</feature>
<feature type="transmembrane region" description="Helical" evidence="5">
    <location>
        <begin position="456"/>
        <end position="479"/>
    </location>
</feature>
<gene>
    <name evidence="7" type="ORF">ACFQSB_20970</name>
</gene>
<keyword evidence="4 5" id="KW-0472">Membrane</keyword>